<sequence>MKKWIGITLVIITLFLTPFLWWLVEPSKKLDVLLVDKTVPDDSYREHKGLTWLLNHKNYSQNDGSSYSNEEYIGVKPQEDEQYAYTPLPNQLQNHDMLYIADTYGQHQGTLLEKNNKENYGGLSYNEVEKIKGYLFENPSTLVAEFNTFGDPTDEKTRKSMESLLNVEWTGWTGRYFSELNTNQQSEVPNWVVEQYRKTTGASWDYSGAGYVLVHEDNRIVVLKEDEDVNKKGLTVNFSKKGQSFFNLKESPAYMYWFDIIEPASEEEVLASYNWGLKESGKNKLEQNGIPLQFPAVTKTTQDGFPAYYFAGDFVDTANVPPVYRYKGISTIRQHFSFSFKKSPEQFYWETYVPMMESILQEANQEGENKEMQKAEAFEENDISYPTQVSGNRFEIYQDGEWNETVIKGVNIGMGKPGAFPGEAAISEQEYARWFEQIGEMNATAIRVYTIHPPGFYRALKRYNEQAEDLIYVFHGAWVDEKPLEETLDAFSSESVNGFKNEIETIVDVIHGNKKIPEKPGHASGNYTADISKYVAGWILGIEWYPHMVENTNEEHQDIGQFDGEYVYTEKASPFEHWLAEMMEHTISYEMENYQWQRPISFTNWVTTDLLDHPMEPSEDEDLVGVDPNVISMKDTFKPGAFASYHVYPYYPDFMNYSKDYLNYEDHRGEKNSYAGYLNDLKKAHDMPVLVAEFGVPSSRGMTHENPYGWNQGNLTETQQGNINKHLFEDIMHEGYMGGLVFTWQDEWFKRTWNTMELDNPNRRPYWSNAQTNEQQFGLLSFDRHKQKVDGKGKQWSNEPLYEDENNGKINRVTADHDERYLYMRFQMEDSFSFEEENLTIGLDTIQNQGQLQIKNKVKSKQGIDFKIEIQGKEQAEMKVDSYYDPFYYQYGDQLNMLEKKDYASQNNNGTFHPIRLALNKEMTIPVIEETIPFSSYKTGILKHGNGNPESDNYNSLTDYAIEGNTLEIRIPWLLLNVKDPSQRTIMTNLWEEGLKGSEQLDEIGFSFITHDDNGNVTSILPSDGDNQLGDFYTYAWKKWNEPKHQERLKKSYYILQDVFSNYENK</sequence>
<reference evidence="2 3" key="1">
    <citation type="journal article" date="2015" name="Stand. Genomic Sci.">
        <title>High quality draft genome sequence of the moderately halophilic bacterium Pontibacillus yanchengensis Y32(T) and comparison among Pontibacillus genomes.</title>
        <authorList>
            <person name="Huang J."/>
            <person name="Qiao Z.X."/>
            <person name="Tang J.W."/>
            <person name="Wang G."/>
        </authorList>
    </citation>
    <scope>NUCLEOTIDE SEQUENCE [LARGE SCALE GENOMIC DNA]</scope>
    <source>
        <strain evidence="2 3">Y32</strain>
    </source>
</reference>
<evidence type="ECO:0000256" key="1">
    <source>
        <dbReference type="SAM" id="Phobius"/>
    </source>
</evidence>
<dbReference type="STRING" id="1385514.N782_04015"/>
<proteinExistence type="predicted"/>
<feature type="transmembrane region" description="Helical" evidence="1">
    <location>
        <begin position="7"/>
        <end position="24"/>
    </location>
</feature>
<keyword evidence="1" id="KW-0812">Transmembrane</keyword>
<keyword evidence="1" id="KW-1133">Transmembrane helix</keyword>
<dbReference type="RefSeq" id="WP_036817398.1">
    <property type="nucleotide sequence ID" value="NZ_AVBF01000011.1"/>
</dbReference>
<name>A0A0A2TWB9_9BACI</name>
<protein>
    <recommendedName>
        <fullName evidence="4">Family 2 glycosyl transferase</fullName>
    </recommendedName>
</protein>
<gene>
    <name evidence="2" type="ORF">N782_04015</name>
</gene>
<dbReference type="Gene3D" id="3.20.20.80">
    <property type="entry name" value="Glycosidases"/>
    <property type="match status" value="1"/>
</dbReference>
<evidence type="ECO:0000313" key="3">
    <source>
        <dbReference type="Proteomes" id="UP000030147"/>
    </source>
</evidence>
<evidence type="ECO:0000313" key="2">
    <source>
        <dbReference type="EMBL" id="KGP73590.1"/>
    </source>
</evidence>
<keyword evidence="3" id="KW-1185">Reference proteome</keyword>
<dbReference type="OrthoDB" id="916275at2"/>
<accession>A0A0A2TWB9</accession>
<dbReference type="SUPFAM" id="SSF51445">
    <property type="entry name" value="(Trans)glycosidases"/>
    <property type="match status" value="1"/>
</dbReference>
<keyword evidence="1" id="KW-0472">Membrane</keyword>
<evidence type="ECO:0008006" key="4">
    <source>
        <dbReference type="Google" id="ProtNLM"/>
    </source>
</evidence>
<dbReference type="InterPro" id="IPR017853">
    <property type="entry name" value="GH"/>
</dbReference>
<dbReference type="AlphaFoldDB" id="A0A0A2TWB9"/>
<dbReference type="EMBL" id="AVBF01000011">
    <property type="protein sequence ID" value="KGP73590.1"/>
    <property type="molecule type" value="Genomic_DNA"/>
</dbReference>
<dbReference type="eggNOG" id="COG0457">
    <property type="taxonomic scope" value="Bacteria"/>
</dbReference>
<dbReference type="Proteomes" id="UP000030147">
    <property type="component" value="Unassembled WGS sequence"/>
</dbReference>
<comment type="caution">
    <text evidence="2">The sequence shown here is derived from an EMBL/GenBank/DDBJ whole genome shotgun (WGS) entry which is preliminary data.</text>
</comment>
<organism evidence="2 3">
    <name type="scientific">Pontibacillus yanchengensis Y32</name>
    <dbReference type="NCBI Taxonomy" id="1385514"/>
    <lineage>
        <taxon>Bacteria</taxon>
        <taxon>Bacillati</taxon>
        <taxon>Bacillota</taxon>
        <taxon>Bacilli</taxon>
        <taxon>Bacillales</taxon>
        <taxon>Bacillaceae</taxon>
        <taxon>Pontibacillus</taxon>
    </lineage>
</organism>